<evidence type="ECO:0000313" key="3">
    <source>
        <dbReference type="Proteomes" id="UP000663193"/>
    </source>
</evidence>
<organism evidence="2 3">
    <name type="scientific">Phaeosphaeria nodorum (strain SN15 / ATCC MYA-4574 / FGSC 10173)</name>
    <name type="common">Glume blotch fungus</name>
    <name type="synonym">Parastagonospora nodorum</name>
    <dbReference type="NCBI Taxonomy" id="321614"/>
    <lineage>
        <taxon>Eukaryota</taxon>
        <taxon>Fungi</taxon>
        <taxon>Dikarya</taxon>
        <taxon>Ascomycota</taxon>
        <taxon>Pezizomycotina</taxon>
        <taxon>Dothideomycetes</taxon>
        <taxon>Pleosporomycetidae</taxon>
        <taxon>Pleosporales</taxon>
        <taxon>Pleosporineae</taxon>
        <taxon>Phaeosphaeriaceae</taxon>
        <taxon>Parastagonospora</taxon>
    </lineage>
</organism>
<evidence type="ECO:0000313" key="2">
    <source>
        <dbReference type="EMBL" id="QRD07726.1"/>
    </source>
</evidence>
<reference evidence="3" key="1">
    <citation type="journal article" date="2021" name="BMC Genomics">
        <title>Chromosome-level genome assembly and manually-curated proteome of model necrotroph Parastagonospora nodorum Sn15 reveals a genome-wide trove of candidate effector homologs, and redundancy of virulence-related functions within an accessory chromosome.</title>
        <authorList>
            <person name="Bertazzoni S."/>
            <person name="Jones D.A.B."/>
            <person name="Phan H.T."/>
            <person name="Tan K.-C."/>
            <person name="Hane J.K."/>
        </authorList>
    </citation>
    <scope>NUCLEOTIDE SEQUENCE [LARGE SCALE GENOMIC DNA]</scope>
    <source>
        <strain evidence="3">SN15 / ATCC MYA-4574 / FGSC 10173)</strain>
    </source>
</reference>
<gene>
    <name evidence="2" type="ORF">JI435_162220</name>
</gene>
<dbReference type="EMBL" id="CP069045">
    <property type="protein sequence ID" value="QRD07726.1"/>
    <property type="molecule type" value="Genomic_DNA"/>
</dbReference>
<keyword evidence="1" id="KW-0812">Transmembrane</keyword>
<keyword evidence="1" id="KW-0472">Membrane</keyword>
<name>A0A7U2NRH4_PHANO</name>
<keyword evidence="1" id="KW-1133">Transmembrane helix</keyword>
<proteinExistence type="predicted"/>
<dbReference type="Proteomes" id="UP000663193">
    <property type="component" value="Chromosome 23"/>
</dbReference>
<feature type="transmembrane region" description="Helical" evidence="1">
    <location>
        <begin position="83"/>
        <end position="105"/>
    </location>
</feature>
<dbReference type="VEuPathDB" id="FungiDB:JI435_162220"/>
<keyword evidence="3" id="KW-1185">Reference proteome</keyword>
<protein>
    <submittedName>
        <fullName evidence="2">Uncharacterized protein</fullName>
    </submittedName>
</protein>
<feature type="transmembrane region" description="Helical" evidence="1">
    <location>
        <begin position="12"/>
        <end position="35"/>
    </location>
</feature>
<accession>A0A7U2NRH4</accession>
<dbReference type="AlphaFoldDB" id="A0A7U2NRH4"/>
<evidence type="ECO:0000256" key="1">
    <source>
        <dbReference type="SAM" id="Phobius"/>
    </source>
</evidence>
<sequence>MPAEATQSWGGVAWLTCSNAISGLKAYAASIIAYADPITAYAALIIAVIALIVSIVGLGYSYRWWRRQQQQSNTLEQNLAEAAAWITVGSACVVMIIFIGSSFVANKLSKPITPPAEKIYYAYEPYPILPFVTCPERRSACHPPVLFLRMKWDTTIRSMEDKSYFWDAKVYEQPEWADVADDLKVAEQYNHKVLKQLGLASTAVEERDTTVTYHMYQAQTDLERLDWSRLVGSDVASKHTTPNKTSSRILCDFLSDTGNIQEHFLAHTTMTELERSIYQQQKWTLQTVDRIRITSALPNPWFRSSGSAMRSLTIKLEGIFFQRIEQGSSHAKDFQEYKAVEQDALKQIRERQSVFCERADREDAGEKEEMSIVKIGLQVMDISDMTWIIGAMVRKGASHVSADATPYDPNDLY</sequence>
<feature type="transmembrane region" description="Helical" evidence="1">
    <location>
        <begin position="41"/>
        <end position="62"/>
    </location>
</feature>